<feature type="transmembrane region" description="Helical" evidence="1">
    <location>
        <begin position="307"/>
        <end position="326"/>
    </location>
</feature>
<dbReference type="SMART" id="SM00327">
    <property type="entry name" value="VWA"/>
    <property type="match status" value="1"/>
</dbReference>
<accession>C5BKZ8</accession>
<dbReference type="Proteomes" id="UP000009080">
    <property type="component" value="Chromosome"/>
</dbReference>
<protein>
    <submittedName>
        <fullName evidence="3">von Willebrand factor type A domain protein</fullName>
    </submittedName>
</protein>
<dbReference type="PANTHER" id="PTHR22550:SF18">
    <property type="entry name" value="VWFA DOMAIN-CONTAINING PROTEIN"/>
    <property type="match status" value="1"/>
</dbReference>
<sequence length="347" mass="38464">MFQFEWLWAWAFLPLPLLVYFLLPQVERQEAALKVPFFSQVRNLQHQATGTPAQQHKISAGWLALIWVLLVAASARPQWVGEPVTLPATGRDLLLAVDISGSMKTPDMVVQDKQIARILVVKYVVNEFIERRESDRLGLILFGSQAYLQAPLTFDRKTVSTLLDEAQLGFAGEQTAIGDAVGLAIKRLRERPASQRVLILLTDGANTAGEVAPRQAADLAKQAGIKIYTVGVGADQMEQRMGLFGGFSRTVNPSSDLDEDTLRYMAETTGGLYFRARNPQELQAIYEELDKLEPIEQDGEILRPISALFMWPLLAAILLSAVYAVWRLYALGTRFTSGTSGSLEGTR</sequence>
<dbReference type="InterPro" id="IPR050768">
    <property type="entry name" value="UPF0353/GerABKA_families"/>
</dbReference>
<dbReference type="AlphaFoldDB" id="C5BKZ8"/>
<keyword evidence="4" id="KW-1185">Reference proteome</keyword>
<dbReference type="RefSeq" id="WP_015820609.1">
    <property type="nucleotide sequence ID" value="NC_012997.1"/>
</dbReference>
<dbReference type="STRING" id="377629.TERTU_2433"/>
<name>C5BKZ8_TERTT</name>
<evidence type="ECO:0000313" key="3">
    <source>
        <dbReference type="EMBL" id="ACR14495.1"/>
    </source>
</evidence>
<keyword evidence="1" id="KW-1133">Transmembrane helix</keyword>
<dbReference type="OrthoDB" id="6206554at2"/>
<dbReference type="HOGENOM" id="CLU_024570_0_1_6"/>
<dbReference type="Pfam" id="PF00092">
    <property type="entry name" value="VWA"/>
    <property type="match status" value="1"/>
</dbReference>
<feature type="domain" description="VWFA" evidence="2">
    <location>
        <begin position="92"/>
        <end position="289"/>
    </location>
</feature>
<dbReference type="PANTHER" id="PTHR22550">
    <property type="entry name" value="SPORE GERMINATION PROTEIN"/>
    <property type="match status" value="1"/>
</dbReference>
<dbReference type="InterPro" id="IPR036465">
    <property type="entry name" value="vWFA_dom_sf"/>
</dbReference>
<dbReference type="PROSITE" id="PS50234">
    <property type="entry name" value="VWFA"/>
    <property type="match status" value="1"/>
</dbReference>
<dbReference type="KEGG" id="ttu:TERTU_2433"/>
<gene>
    <name evidence="3" type="ordered locus">TERTU_2433</name>
</gene>
<evidence type="ECO:0000259" key="2">
    <source>
        <dbReference type="PROSITE" id="PS50234"/>
    </source>
</evidence>
<dbReference type="Gene3D" id="3.40.50.410">
    <property type="entry name" value="von Willebrand factor, type A domain"/>
    <property type="match status" value="1"/>
</dbReference>
<dbReference type="EMBL" id="CP001614">
    <property type="protein sequence ID" value="ACR14495.1"/>
    <property type="molecule type" value="Genomic_DNA"/>
</dbReference>
<dbReference type="eggNOG" id="COG2304">
    <property type="taxonomic scope" value="Bacteria"/>
</dbReference>
<feature type="transmembrane region" description="Helical" evidence="1">
    <location>
        <begin position="6"/>
        <end position="23"/>
    </location>
</feature>
<proteinExistence type="predicted"/>
<reference evidence="3 4" key="1">
    <citation type="journal article" date="2009" name="PLoS ONE">
        <title>The complete genome of Teredinibacter turnerae T7901: an intracellular endosymbiont of marine wood-boring bivalves (shipworms).</title>
        <authorList>
            <person name="Yang J.C."/>
            <person name="Madupu R."/>
            <person name="Durkin A.S."/>
            <person name="Ekborg N.A."/>
            <person name="Pedamallu C.S."/>
            <person name="Hostetler J.B."/>
            <person name="Radune D."/>
            <person name="Toms B.S."/>
            <person name="Henrissat B."/>
            <person name="Coutinho P.M."/>
            <person name="Schwarz S."/>
            <person name="Field L."/>
            <person name="Trindade-Silva A.E."/>
            <person name="Soares C.A.G."/>
            <person name="Elshahawi S."/>
            <person name="Hanora A."/>
            <person name="Schmidt E.W."/>
            <person name="Haygood M.G."/>
            <person name="Posfai J."/>
            <person name="Benner J."/>
            <person name="Madinger C."/>
            <person name="Nove J."/>
            <person name="Anton B."/>
            <person name="Chaudhary K."/>
            <person name="Foster J."/>
            <person name="Holman A."/>
            <person name="Kumar S."/>
            <person name="Lessard P.A."/>
            <person name="Luyten Y.A."/>
            <person name="Slatko B."/>
            <person name="Wood N."/>
            <person name="Wu B."/>
            <person name="Teplitski M."/>
            <person name="Mougous J.D."/>
            <person name="Ward N."/>
            <person name="Eisen J.A."/>
            <person name="Badger J.H."/>
            <person name="Distel D.L."/>
        </authorList>
    </citation>
    <scope>NUCLEOTIDE SEQUENCE [LARGE SCALE GENOMIC DNA]</scope>
    <source>
        <strain evidence="4">ATCC 39867 / T7901</strain>
    </source>
</reference>
<dbReference type="InterPro" id="IPR033881">
    <property type="entry name" value="vWA_BatA_type"/>
</dbReference>
<keyword evidence="1" id="KW-0812">Transmembrane</keyword>
<evidence type="ECO:0000256" key="1">
    <source>
        <dbReference type="SAM" id="Phobius"/>
    </source>
</evidence>
<dbReference type="CDD" id="cd01467">
    <property type="entry name" value="vWA_BatA_type"/>
    <property type="match status" value="1"/>
</dbReference>
<dbReference type="InterPro" id="IPR002035">
    <property type="entry name" value="VWF_A"/>
</dbReference>
<evidence type="ECO:0000313" key="4">
    <source>
        <dbReference type="Proteomes" id="UP000009080"/>
    </source>
</evidence>
<keyword evidence="1" id="KW-0472">Membrane</keyword>
<dbReference type="SUPFAM" id="SSF53300">
    <property type="entry name" value="vWA-like"/>
    <property type="match status" value="1"/>
</dbReference>
<organism evidence="3 4">
    <name type="scientific">Teredinibacter turnerae (strain ATCC 39867 / T7901)</name>
    <dbReference type="NCBI Taxonomy" id="377629"/>
    <lineage>
        <taxon>Bacteria</taxon>
        <taxon>Pseudomonadati</taxon>
        <taxon>Pseudomonadota</taxon>
        <taxon>Gammaproteobacteria</taxon>
        <taxon>Cellvibrionales</taxon>
        <taxon>Cellvibrionaceae</taxon>
        <taxon>Teredinibacter</taxon>
    </lineage>
</organism>